<accession>A0A916LKL1</accession>
<gene>
    <name evidence="2" type="ORF">JGI25_00958</name>
</gene>
<dbReference type="Proteomes" id="UP000243105">
    <property type="component" value="Unassembled WGS sequence"/>
</dbReference>
<dbReference type="AlphaFoldDB" id="A0A916LKL1"/>
<protein>
    <submittedName>
        <fullName evidence="2">Uncharacterized protein</fullName>
    </submittedName>
</protein>
<name>A0A916LKL1_KRYT1</name>
<keyword evidence="1" id="KW-0812">Transmembrane</keyword>
<sequence length="120" mass="14527">MSGRYRYSTYFMIRVLKNEVGGEELKDFMKWLEKSERNRERFEKIRKLWDLLGSVKVLKVDHEKNYVMVRSKIRMEKAKGVLVARYLMSFIKRRFYVLGALLLLFGCLYAFFKFYGGREI</sequence>
<evidence type="ECO:0000256" key="1">
    <source>
        <dbReference type="SAM" id="Phobius"/>
    </source>
</evidence>
<organism evidence="2 3">
    <name type="scientific">Kryptobacter tengchongensis</name>
    <dbReference type="NCBI Taxonomy" id="1643429"/>
    <lineage>
        <taxon>Bacteria</taxon>
        <taxon>Pseudomonadati</taxon>
        <taxon>Candidatus Kryptoniota</taxon>
        <taxon>Candidatus Kryptobacter</taxon>
    </lineage>
</organism>
<evidence type="ECO:0000313" key="2">
    <source>
        <dbReference type="EMBL" id="CUT01828.1"/>
    </source>
</evidence>
<keyword evidence="1" id="KW-0472">Membrane</keyword>
<evidence type="ECO:0000313" key="3">
    <source>
        <dbReference type="Proteomes" id="UP000243105"/>
    </source>
</evidence>
<dbReference type="EMBL" id="CZVV01000057">
    <property type="protein sequence ID" value="CUT01828.1"/>
    <property type="molecule type" value="Genomic_DNA"/>
</dbReference>
<keyword evidence="1" id="KW-1133">Transmembrane helix</keyword>
<reference evidence="2 3" key="1">
    <citation type="submission" date="2015-11" db="EMBL/GenBank/DDBJ databases">
        <authorList>
            <person name="Varghese N."/>
        </authorList>
    </citation>
    <scope>NUCLEOTIDE SEQUENCE [LARGE SCALE GENOMIC DNA]</scope>
    <source>
        <strain evidence="2 3">JGI-25</strain>
    </source>
</reference>
<proteinExistence type="predicted"/>
<comment type="caution">
    <text evidence="2">The sequence shown here is derived from an EMBL/GenBank/DDBJ whole genome shotgun (WGS) entry which is preliminary data.</text>
</comment>
<feature type="transmembrane region" description="Helical" evidence="1">
    <location>
        <begin position="95"/>
        <end position="115"/>
    </location>
</feature>